<gene>
    <name evidence="1" type="ORF">HPLM_LOCUS1921</name>
</gene>
<protein>
    <submittedName>
        <fullName evidence="1 3">Uncharacterized protein</fullName>
    </submittedName>
</protein>
<dbReference type="AlphaFoldDB" id="A0A0N4VXA3"/>
<name>A0A0N4VXA3_HAEPC</name>
<dbReference type="EMBL" id="UZAF01003075">
    <property type="protein sequence ID" value="VDO12007.1"/>
    <property type="molecule type" value="Genomic_DNA"/>
</dbReference>
<evidence type="ECO:0000313" key="2">
    <source>
        <dbReference type="Proteomes" id="UP000268014"/>
    </source>
</evidence>
<dbReference type="WBParaSite" id="HPLM_0000192301-mRNA-1">
    <property type="protein sequence ID" value="HPLM_0000192301-mRNA-1"/>
    <property type="gene ID" value="HPLM_0000192301"/>
</dbReference>
<sequence>MRIEEFHSHLHIHFFQLFPNLNGFLENYRIKGLYSKSDMSSREHGRAI</sequence>
<organism evidence="3">
    <name type="scientific">Haemonchus placei</name>
    <name type="common">Barber's pole worm</name>
    <dbReference type="NCBI Taxonomy" id="6290"/>
    <lineage>
        <taxon>Eukaryota</taxon>
        <taxon>Metazoa</taxon>
        <taxon>Ecdysozoa</taxon>
        <taxon>Nematoda</taxon>
        <taxon>Chromadorea</taxon>
        <taxon>Rhabditida</taxon>
        <taxon>Rhabditina</taxon>
        <taxon>Rhabditomorpha</taxon>
        <taxon>Strongyloidea</taxon>
        <taxon>Trichostrongylidae</taxon>
        <taxon>Haemonchus</taxon>
    </lineage>
</organism>
<evidence type="ECO:0000313" key="1">
    <source>
        <dbReference type="EMBL" id="VDO12007.1"/>
    </source>
</evidence>
<keyword evidence="2" id="KW-1185">Reference proteome</keyword>
<reference evidence="3" key="1">
    <citation type="submission" date="2017-02" db="UniProtKB">
        <authorList>
            <consortium name="WormBaseParasite"/>
        </authorList>
    </citation>
    <scope>IDENTIFICATION</scope>
</reference>
<accession>A0A0N4VXA3</accession>
<proteinExistence type="predicted"/>
<reference evidence="1 2" key="2">
    <citation type="submission" date="2018-11" db="EMBL/GenBank/DDBJ databases">
        <authorList>
            <consortium name="Pathogen Informatics"/>
        </authorList>
    </citation>
    <scope>NUCLEOTIDE SEQUENCE [LARGE SCALE GENOMIC DNA]</scope>
    <source>
        <strain evidence="1 2">MHpl1</strain>
    </source>
</reference>
<evidence type="ECO:0000313" key="3">
    <source>
        <dbReference type="WBParaSite" id="HPLM_0000192301-mRNA-1"/>
    </source>
</evidence>
<dbReference type="Proteomes" id="UP000268014">
    <property type="component" value="Unassembled WGS sequence"/>
</dbReference>